<feature type="transmembrane region" description="Helical" evidence="1">
    <location>
        <begin position="366"/>
        <end position="383"/>
    </location>
</feature>
<evidence type="ECO:0000259" key="2">
    <source>
        <dbReference type="SMART" id="SM00471"/>
    </source>
</evidence>
<feature type="transmembrane region" description="Helical" evidence="1">
    <location>
        <begin position="389"/>
        <end position="408"/>
    </location>
</feature>
<protein>
    <submittedName>
        <fullName evidence="3">Metal-dependent phosphohydrolase</fullName>
    </submittedName>
</protein>
<dbReference type="SMART" id="SM00471">
    <property type="entry name" value="HDc"/>
    <property type="match status" value="1"/>
</dbReference>
<gene>
    <name evidence="3" type="ORF">BT1A1_2247</name>
</gene>
<dbReference type="InterPro" id="IPR003607">
    <property type="entry name" value="HD/PDEase_dom"/>
</dbReference>
<proteinExistence type="predicted"/>
<dbReference type="InterPro" id="IPR006674">
    <property type="entry name" value="HD_domain"/>
</dbReference>
<dbReference type="Gene3D" id="1.10.3210.10">
    <property type="entry name" value="Hypothetical protein af1432"/>
    <property type="match status" value="1"/>
</dbReference>
<feature type="transmembrane region" description="Helical" evidence="1">
    <location>
        <begin position="285"/>
        <end position="305"/>
    </location>
</feature>
<keyword evidence="1" id="KW-0472">Membrane</keyword>
<feature type="domain" description="HD/PDEase" evidence="2">
    <location>
        <begin position="502"/>
        <end position="657"/>
    </location>
</feature>
<keyword evidence="1" id="KW-1133">Transmembrane helix</keyword>
<dbReference type="CDD" id="cd00077">
    <property type="entry name" value="HDc"/>
    <property type="match status" value="1"/>
</dbReference>
<dbReference type="AlphaFoldDB" id="A0A090J088"/>
<evidence type="ECO:0000313" key="4">
    <source>
        <dbReference type="Proteomes" id="UP000040576"/>
    </source>
</evidence>
<feature type="transmembrane region" description="Helical" evidence="1">
    <location>
        <begin position="420"/>
        <end position="438"/>
    </location>
</feature>
<accession>A0A090J088</accession>
<evidence type="ECO:0000256" key="1">
    <source>
        <dbReference type="SAM" id="Phobius"/>
    </source>
</evidence>
<dbReference type="InterPro" id="IPR011624">
    <property type="entry name" value="Metal-dep_PHydrolase_7TM_extra"/>
</dbReference>
<name>A0A090J088_9BACI</name>
<dbReference type="EMBL" id="CCRF01000064">
    <property type="protein sequence ID" value="CEE02068.1"/>
    <property type="molecule type" value="Genomic_DNA"/>
</dbReference>
<dbReference type="PANTHER" id="PTHR36442:SF1">
    <property type="entry name" value="CYCLIC-DI-AMP PHOSPHODIESTERASE PGPH"/>
    <property type="match status" value="1"/>
</dbReference>
<keyword evidence="4" id="KW-1185">Reference proteome</keyword>
<reference evidence="3 4" key="1">
    <citation type="submission" date="2014-07" db="EMBL/GenBank/DDBJ databases">
        <authorList>
            <person name="Wibberg Daniel"/>
        </authorList>
    </citation>
    <scope>NUCLEOTIDE SEQUENCE [LARGE SCALE GENOMIC DNA]</scope>
</reference>
<dbReference type="SUPFAM" id="SSF109604">
    <property type="entry name" value="HD-domain/PDEase-like"/>
    <property type="match status" value="1"/>
</dbReference>
<dbReference type="PANTHER" id="PTHR36442">
    <property type="entry name" value="CYCLIC-DI-AMP PHOSPHODIESTERASE PGPH"/>
    <property type="match status" value="1"/>
</dbReference>
<dbReference type="Pfam" id="PF01966">
    <property type="entry name" value="HD"/>
    <property type="match status" value="1"/>
</dbReference>
<feature type="transmembrane region" description="Helical" evidence="1">
    <location>
        <begin position="450"/>
        <end position="473"/>
    </location>
</feature>
<evidence type="ECO:0000313" key="3">
    <source>
        <dbReference type="EMBL" id="CEE02068.1"/>
    </source>
</evidence>
<feature type="transmembrane region" description="Helical" evidence="1">
    <location>
        <begin position="317"/>
        <end position="338"/>
    </location>
</feature>
<dbReference type="GO" id="GO:0016787">
    <property type="term" value="F:hydrolase activity"/>
    <property type="evidence" value="ECO:0007669"/>
    <property type="project" value="UniProtKB-KW"/>
</dbReference>
<dbReference type="NCBIfam" id="TIGR00277">
    <property type="entry name" value="HDIG"/>
    <property type="match status" value="1"/>
</dbReference>
<dbReference type="Pfam" id="PF07697">
    <property type="entry name" value="7TMR-HDED"/>
    <property type="match status" value="1"/>
</dbReference>
<keyword evidence="1" id="KW-0812">Transmembrane</keyword>
<sequence>MKTNKKFFMKRLVKLNKKLTYWMVFLTIGLVMFFSMYSNVKPAKLDVEQFSIAKETIRSPITIEDKEQTEKKRNEVVSQVKPQYVMKQEYAQNRVDLISSIFDSAIDLQNELVKKSAATETPDSPVSVPSENERLEWLKEKLTNTVNNDLSETTLKALVNHTKTDLSIAKDAAVTAVNKVMTERISANEVENAKKKVEDQIRYISLPQDLKNATIELGRYAIIQNEFYDPKATEELKKQASENVEPVRILQGQIIVEEGQLIDQEIYRQLQLLGLLDNNNSHLPFIGLLLFVLILLASIFSYFRGYKRQDQNQQKELLIFGTILIISFIIMKGISLIPVDNVDLAIIFPAAMCSMLIKILLNDRLGFIGTVILAASGAIIFNSQTSGPFHLIISLYILFSGLSGLFFLTNQNHRTKIFQAGLFVALVNIVVIVAMLFIPNSKFSGIHYLFYVVMAIFSGVLSSVLTIGLLPFFEAGFGILSTMKLIELSNPNHPLLKKILTVAPGTYHHSVMVANLAEGACEAIGANGLLARVASYYHDIGKTKRPSFFIENQMNMSNPHDRLTPEQSRDIIITHTTEGAEILKAHRMPKEIVDVAVQHHGTSFLKFFYHKAKEMGKDVSENDFRYPGPKPQTKEIAVISIADSVEAAVRSMANPTMEKIEQLVKNIIKDKLNDGQLSDCDLTFKELTIIEKTLLETLHGIFHNRIEYPEIKNER</sequence>
<organism evidence="3 4">
    <name type="scientific">Caldibacillus thermoamylovorans</name>
    <dbReference type="NCBI Taxonomy" id="35841"/>
    <lineage>
        <taxon>Bacteria</taxon>
        <taxon>Bacillati</taxon>
        <taxon>Bacillota</taxon>
        <taxon>Bacilli</taxon>
        <taxon>Bacillales</taxon>
        <taxon>Bacillaceae</taxon>
        <taxon>Caldibacillus</taxon>
    </lineage>
</organism>
<dbReference type="InterPro" id="IPR011621">
    <property type="entry name" value="Metal-dep_PHydrolase_7TM_intra"/>
</dbReference>
<keyword evidence="3" id="KW-0378">Hydrolase</keyword>
<dbReference type="Proteomes" id="UP000040576">
    <property type="component" value="Unassembled WGS sequence"/>
</dbReference>
<dbReference type="InterPro" id="IPR006675">
    <property type="entry name" value="HDIG_dom"/>
</dbReference>
<dbReference type="InterPro" id="IPR052722">
    <property type="entry name" value="PgpH_phosphodiesterase"/>
</dbReference>
<dbReference type="Pfam" id="PF07698">
    <property type="entry name" value="7TM-7TMR_HD"/>
    <property type="match status" value="1"/>
</dbReference>
<feature type="transmembrane region" description="Helical" evidence="1">
    <location>
        <begin position="21"/>
        <end position="40"/>
    </location>
</feature>